<dbReference type="InterPro" id="IPR002220">
    <property type="entry name" value="DapA-like"/>
</dbReference>
<dbReference type="CDD" id="cd00408">
    <property type="entry name" value="DHDPS-like"/>
    <property type="match status" value="1"/>
</dbReference>
<evidence type="ECO:0000313" key="4">
    <source>
        <dbReference type="Proteomes" id="UP000078558"/>
    </source>
</evidence>
<proteinExistence type="predicted"/>
<dbReference type="Proteomes" id="UP000078558">
    <property type="component" value="Chromosome I"/>
</dbReference>
<dbReference type="SUPFAM" id="SSF51569">
    <property type="entry name" value="Aldolase"/>
    <property type="match status" value="1"/>
</dbReference>
<dbReference type="InterPro" id="IPR013785">
    <property type="entry name" value="Aldolase_TIM"/>
</dbReference>
<dbReference type="STRING" id="1851544.ODI_03922"/>
<reference evidence="2 4" key="1">
    <citation type="submission" date="2016-06" db="EMBL/GenBank/DDBJ databases">
        <authorList>
            <person name="Kjaerup R.B."/>
            <person name="Dalgaard T.S."/>
            <person name="Juul-Madsen H.R."/>
        </authorList>
    </citation>
    <scope>NUCLEOTIDE SEQUENCE [LARGE SCALE GENOMIC DNA]</scope>
    <source>
        <strain evidence="2">Orrdi1</strain>
    </source>
</reference>
<keyword evidence="4" id="KW-1185">Reference proteome</keyword>
<dbReference type="OrthoDB" id="8878499at2"/>
<dbReference type="EMBL" id="LT907988">
    <property type="protein sequence ID" value="SOE50096.1"/>
    <property type="molecule type" value="Genomic_DNA"/>
</dbReference>
<reference evidence="3 4" key="2">
    <citation type="submission" date="2017-08" db="EMBL/GenBank/DDBJ databases">
        <authorList>
            <person name="de Groot N.N."/>
        </authorList>
    </citation>
    <scope>NUCLEOTIDE SEQUENCE [LARGE SCALE GENOMIC DNA]</scope>
    <source>
        <strain evidence="3">Orrdi1</strain>
    </source>
</reference>
<dbReference type="GO" id="GO:0016829">
    <property type="term" value="F:lyase activity"/>
    <property type="evidence" value="ECO:0007669"/>
    <property type="project" value="UniProtKB-KW"/>
</dbReference>
<name>A0A1C3K7G2_9BURK</name>
<dbReference type="Gene3D" id="3.20.20.70">
    <property type="entry name" value="Aldolase class I"/>
    <property type="match status" value="1"/>
</dbReference>
<evidence type="ECO:0000313" key="2">
    <source>
        <dbReference type="EMBL" id="SBT27335.1"/>
    </source>
</evidence>
<gene>
    <name evidence="2" type="ORF">ODI_03922</name>
    <name evidence="3" type="ORF">ODI_R2503</name>
</gene>
<dbReference type="RefSeq" id="WP_067758719.1">
    <property type="nucleotide sequence ID" value="NZ_LT907988.1"/>
</dbReference>
<keyword evidence="1" id="KW-0456">Lyase</keyword>
<dbReference type="KEGG" id="odi:ODI_R2503"/>
<sequence>MKTTPHTLQDVAASVLAVPPLARNADLSLNADANRALIRHMEAGGISTLVYGGNANFYHLGMHEYAAVLDLLVQAAADDTWVVPSAGPDFGKLVDQAAVLRDYDFPITMVMPQRGACHPAGVARGVSLFAEKLGKPVLLYIKDEGYLPAQTVRALVDDGTVSLIKYAVVREQPAQDEQLRELAAQVDPKRIISGIGERPAIDHLRAFGLGSFTTGTGCIAPAASMSLLRAIQAGDWEGAETLRKGFLGVEDLRDAHGPIPVLHDAVSFCGIADMGPMLPMLANTDAALKAPLTAAASALLKAESVAA</sequence>
<protein>
    <recommendedName>
        <fullName evidence="5">Dihydrodipicolinate synthase family protein</fullName>
    </recommendedName>
</protein>
<dbReference type="SMART" id="SM01130">
    <property type="entry name" value="DHDPS"/>
    <property type="match status" value="1"/>
</dbReference>
<dbReference type="AlphaFoldDB" id="A0A1C3K7G2"/>
<evidence type="ECO:0000313" key="3">
    <source>
        <dbReference type="EMBL" id="SOE50096.1"/>
    </source>
</evidence>
<accession>A0A1C3K7G2</accession>
<dbReference type="EMBL" id="FLRC01000053">
    <property type="protein sequence ID" value="SBT27335.1"/>
    <property type="molecule type" value="Genomic_DNA"/>
</dbReference>
<evidence type="ECO:0000256" key="1">
    <source>
        <dbReference type="ARBA" id="ARBA00023239"/>
    </source>
</evidence>
<evidence type="ECO:0008006" key="5">
    <source>
        <dbReference type="Google" id="ProtNLM"/>
    </source>
</evidence>
<organism evidence="2 4">
    <name type="scientific">Orrella dioscoreae</name>
    <dbReference type="NCBI Taxonomy" id="1851544"/>
    <lineage>
        <taxon>Bacteria</taxon>
        <taxon>Pseudomonadati</taxon>
        <taxon>Pseudomonadota</taxon>
        <taxon>Betaproteobacteria</taxon>
        <taxon>Burkholderiales</taxon>
        <taxon>Alcaligenaceae</taxon>
        <taxon>Orrella</taxon>
    </lineage>
</organism>